<feature type="transmembrane region" description="Helical" evidence="1">
    <location>
        <begin position="40"/>
        <end position="57"/>
    </location>
</feature>
<keyword evidence="3" id="KW-1185">Reference proteome</keyword>
<sequence>MWNRGNRLKYAMWVVLGGVIVLLAALIVAITIGVEISTGASAGILAACGVISVALIVSSSRLSSNRQAGTDQSARSSGDPAVSGNVSNWVFLADAYVAREEFESAERLYRRAVEAGHVAALARLGEVLYELGRDDEAEYYRRRAREAGA</sequence>
<protein>
    <recommendedName>
        <fullName evidence="4">Tetratricopeptide repeat protein</fullName>
    </recommendedName>
</protein>
<gene>
    <name evidence="2" type="ORF">CLV30_104281</name>
</gene>
<evidence type="ECO:0008006" key="4">
    <source>
        <dbReference type="Google" id="ProtNLM"/>
    </source>
</evidence>
<evidence type="ECO:0000313" key="3">
    <source>
        <dbReference type="Proteomes" id="UP000243528"/>
    </source>
</evidence>
<feature type="transmembrane region" description="Helical" evidence="1">
    <location>
        <begin position="12"/>
        <end position="34"/>
    </location>
</feature>
<comment type="caution">
    <text evidence="2">The sequence shown here is derived from an EMBL/GenBank/DDBJ whole genome shotgun (WGS) entry which is preliminary data.</text>
</comment>
<reference evidence="2 3" key="1">
    <citation type="submission" date="2018-03" db="EMBL/GenBank/DDBJ databases">
        <title>Genomic Encyclopedia of Archaeal and Bacterial Type Strains, Phase II (KMG-II): from individual species to whole genera.</title>
        <authorList>
            <person name="Goeker M."/>
        </authorList>
    </citation>
    <scope>NUCLEOTIDE SEQUENCE [LARGE SCALE GENOMIC DNA]</scope>
    <source>
        <strain evidence="2 3">DSM 45211</strain>
    </source>
</reference>
<dbReference type="EMBL" id="PYGE01000004">
    <property type="protein sequence ID" value="PSL05411.1"/>
    <property type="molecule type" value="Genomic_DNA"/>
</dbReference>
<evidence type="ECO:0000256" key="1">
    <source>
        <dbReference type="SAM" id="Phobius"/>
    </source>
</evidence>
<proteinExistence type="predicted"/>
<organism evidence="2 3">
    <name type="scientific">Haloactinopolyspora alba</name>
    <dbReference type="NCBI Taxonomy" id="648780"/>
    <lineage>
        <taxon>Bacteria</taxon>
        <taxon>Bacillati</taxon>
        <taxon>Actinomycetota</taxon>
        <taxon>Actinomycetes</taxon>
        <taxon>Jiangellales</taxon>
        <taxon>Jiangellaceae</taxon>
        <taxon>Haloactinopolyspora</taxon>
    </lineage>
</organism>
<dbReference type="AlphaFoldDB" id="A0A2P8E7H8"/>
<evidence type="ECO:0000313" key="2">
    <source>
        <dbReference type="EMBL" id="PSL05411.1"/>
    </source>
</evidence>
<dbReference type="RefSeq" id="WP_106536644.1">
    <property type="nucleotide sequence ID" value="NZ_ML142899.1"/>
</dbReference>
<dbReference type="Gene3D" id="1.25.40.10">
    <property type="entry name" value="Tetratricopeptide repeat domain"/>
    <property type="match status" value="1"/>
</dbReference>
<accession>A0A2P8E7H8</accession>
<keyword evidence="1" id="KW-0472">Membrane</keyword>
<keyword evidence="1" id="KW-1133">Transmembrane helix</keyword>
<keyword evidence="1" id="KW-0812">Transmembrane</keyword>
<dbReference type="OrthoDB" id="4532668at2"/>
<dbReference type="InterPro" id="IPR011990">
    <property type="entry name" value="TPR-like_helical_dom_sf"/>
</dbReference>
<dbReference type="Proteomes" id="UP000243528">
    <property type="component" value="Unassembled WGS sequence"/>
</dbReference>
<dbReference type="SUPFAM" id="SSF81901">
    <property type="entry name" value="HCP-like"/>
    <property type="match status" value="1"/>
</dbReference>
<name>A0A2P8E7H8_9ACTN</name>